<dbReference type="Gene3D" id="3.30.450.350">
    <property type="entry name" value="CHASE domain"/>
    <property type="match status" value="1"/>
</dbReference>
<feature type="domain" description="Histidine kinase" evidence="15">
    <location>
        <begin position="315"/>
        <end position="538"/>
    </location>
</feature>
<dbReference type="Pfam" id="PF03924">
    <property type="entry name" value="CHASE"/>
    <property type="match status" value="1"/>
</dbReference>
<dbReference type="SUPFAM" id="SSF52172">
    <property type="entry name" value="CheY-like"/>
    <property type="match status" value="1"/>
</dbReference>
<dbReference type="SMART" id="SM01079">
    <property type="entry name" value="CHASE"/>
    <property type="match status" value="1"/>
</dbReference>
<dbReference type="Proteomes" id="UP000260991">
    <property type="component" value="Unassembled WGS sequence"/>
</dbReference>
<evidence type="ECO:0000256" key="11">
    <source>
        <dbReference type="ARBA" id="ARBA00023136"/>
    </source>
</evidence>
<dbReference type="InterPro" id="IPR003594">
    <property type="entry name" value="HATPase_dom"/>
</dbReference>
<organism evidence="18 19">
    <name type="scientific">Faecalibacterium prausnitzii</name>
    <dbReference type="NCBI Taxonomy" id="853"/>
    <lineage>
        <taxon>Bacteria</taxon>
        <taxon>Bacillati</taxon>
        <taxon>Bacillota</taxon>
        <taxon>Clostridia</taxon>
        <taxon>Eubacteriales</taxon>
        <taxon>Oscillospiraceae</taxon>
        <taxon>Faecalibacterium</taxon>
    </lineage>
</organism>
<evidence type="ECO:0000256" key="2">
    <source>
        <dbReference type="ARBA" id="ARBA00004370"/>
    </source>
</evidence>
<dbReference type="PRINTS" id="PR00344">
    <property type="entry name" value="BCTRLSENSOR"/>
</dbReference>
<dbReference type="Pfam" id="PF02518">
    <property type="entry name" value="HATPase_c"/>
    <property type="match status" value="1"/>
</dbReference>
<dbReference type="GO" id="GO:0000155">
    <property type="term" value="F:phosphorelay sensor kinase activity"/>
    <property type="evidence" value="ECO:0007669"/>
    <property type="project" value="InterPro"/>
</dbReference>
<accession>A0A3E2UC90</accession>
<dbReference type="InterPro" id="IPR036890">
    <property type="entry name" value="HATPase_C_sf"/>
</dbReference>
<evidence type="ECO:0000256" key="1">
    <source>
        <dbReference type="ARBA" id="ARBA00000085"/>
    </source>
</evidence>
<evidence type="ECO:0000256" key="7">
    <source>
        <dbReference type="ARBA" id="ARBA00022692"/>
    </source>
</evidence>
<evidence type="ECO:0000256" key="12">
    <source>
        <dbReference type="ARBA" id="ARBA00024867"/>
    </source>
</evidence>
<sequence>MALKKFARGDVILPAVVFLLTFVVALFSLRLLSLDQEKDERLRAVYAAESTISRVSSQLNRYLAESDFFKKYIESGHVLREEEFAVISSNMQDGSSVIKTHELAKDGVVSQVYPVAGNEAAIGLDVLHNPARKKEANLAKNSGMYTIAGPFELVQGGTGALLFDPIYTYSEKGERSFWGFSILVLQWDNFIEEVELDKMEEAGYRYQIWKKDPYTGEKIVIAESEEDFPGNALEVACSVPNDTWYFEIIPKAGWFSDQQLSLGIVIATIIGMMAAYACWELMNRHQKDLQHEAALEKSVQEARAANEAKTRFLFNMSHDIRTPMNAIIGFSELLEKHIDEKDKVLDYTEKIRSSSAFLLSLINYVLEMARIESGKAVLKEEPGDLCVLMQTLSDVFEPSVQKKKLTCTYHTDVEHPYIVSDRTKVREILLNVISNAIKYTPEGGHIAVSVKELPAEKPKTGRYTFTVQDDGIGMSEEYLPHIFEEFTREHTSTESKVIGTGLGLPIVKALVEWMHGSIDVQSKLGAGTTVTITLGFPLADEVQKSVEEQDAEGDAAQLRGCRILLAEDNDLNAEIVVTILEESGLTVERTADGELCIEALKAHPAGYYDAILMDIQMPNMDGYQATKIIRNLSGNYRTIPIIAMTANAFDEDRQKALSVGMDAHLAKPVDVERLFGTLRKVIR</sequence>
<dbReference type="InterPro" id="IPR006189">
    <property type="entry name" value="CHASE_dom"/>
</dbReference>
<dbReference type="Gene3D" id="3.30.565.10">
    <property type="entry name" value="Histidine kinase-like ATPase, C-terminal domain"/>
    <property type="match status" value="1"/>
</dbReference>
<evidence type="ECO:0000256" key="8">
    <source>
        <dbReference type="ARBA" id="ARBA00022777"/>
    </source>
</evidence>
<dbReference type="FunFam" id="3.30.565.10:FF:000006">
    <property type="entry name" value="Sensor histidine kinase WalK"/>
    <property type="match status" value="1"/>
</dbReference>
<dbReference type="CDD" id="cd17546">
    <property type="entry name" value="REC_hyHK_CKI1_RcsC-like"/>
    <property type="match status" value="1"/>
</dbReference>
<dbReference type="SUPFAM" id="SSF47384">
    <property type="entry name" value="Homodimeric domain of signal transducing histidine kinase"/>
    <property type="match status" value="1"/>
</dbReference>
<protein>
    <recommendedName>
        <fullName evidence="4">Stage 0 sporulation protein A homolog</fullName>
        <ecNumber evidence="3">2.7.13.3</ecNumber>
    </recommendedName>
</protein>
<evidence type="ECO:0000256" key="6">
    <source>
        <dbReference type="ARBA" id="ARBA00022679"/>
    </source>
</evidence>
<dbReference type="Gene3D" id="1.10.287.130">
    <property type="match status" value="1"/>
</dbReference>
<gene>
    <name evidence="18" type="ORF">DWZ46_01055</name>
</gene>
<dbReference type="PANTHER" id="PTHR43047:SF72">
    <property type="entry name" value="OSMOSENSING HISTIDINE PROTEIN KINASE SLN1"/>
    <property type="match status" value="1"/>
</dbReference>
<feature type="modified residue" description="4-aspartylphosphate" evidence="13">
    <location>
        <position position="614"/>
    </location>
</feature>
<dbReference type="Gene3D" id="3.40.50.2300">
    <property type="match status" value="1"/>
</dbReference>
<keyword evidence="6" id="KW-0808">Transferase</keyword>
<comment type="catalytic activity">
    <reaction evidence="1">
        <text>ATP + protein L-histidine = ADP + protein N-phospho-L-histidine.</text>
        <dbReference type="EC" id="2.7.13.3"/>
    </reaction>
</comment>
<dbReference type="SMART" id="SM00387">
    <property type="entry name" value="HATPase_c"/>
    <property type="match status" value="1"/>
</dbReference>
<dbReference type="InterPro" id="IPR011006">
    <property type="entry name" value="CheY-like_superfamily"/>
</dbReference>
<feature type="transmembrane region" description="Helical" evidence="14">
    <location>
        <begin position="12"/>
        <end position="33"/>
    </location>
</feature>
<dbReference type="RefSeq" id="WP_158402111.1">
    <property type="nucleotide sequence ID" value="NZ_QVER01000001.1"/>
</dbReference>
<dbReference type="SMART" id="SM00448">
    <property type="entry name" value="REC"/>
    <property type="match status" value="1"/>
</dbReference>
<dbReference type="EC" id="2.7.13.3" evidence="3"/>
<keyword evidence="10" id="KW-0902">Two-component regulatory system</keyword>
<evidence type="ECO:0000259" key="15">
    <source>
        <dbReference type="PROSITE" id="PS50109"/>
    </source>
</evidence>
<dbReference type="GO" id="GO:0005886">
    <property type="term" value="C:plasma membrane"/>
    <property type="evidence" value="ECO:0007669"/>
    <property type="project" value="TreeGrafter"/>
</dbReference>
<dbReference type="Pfam" id="PF00512">
    <property type="entry name" value="HisKA"/>
    <property type="match status" value="1"/>
</dbReference>
<keyword evidence="9 14" id="KW-1133">Transmembrane helix</keyword>
<name>A0A3E2UC90_9FIRM</name>
<dbReference type="Pfam" id="PF00072">
    <property type="entry name" value="Response_reg"/>
    <property type="match status" value="1"/>
</dbReference>
<dbReference type="PROSITE" id="PS50839">
    <property type="entry name" value="CHASE"/>
    <property type="match status" value="1"/>
</dbReference>
<dbReference type="PANTHER" id="PTHR43047">
    <property type="entry name" value="TWO-COMPONENT HISTIDINE PROTEIN KINASE"/>
    <property type="match status" value="1"/>
</dbReference>
<keyword evidence="5 13" id="KW-0597">Phosphoprotein</keyword>
<evidence type="ECO:0000259" key="17">
    <source>
        <dbReference type="PROSITE" id="PS50839"/>
    </source>
</evidence>
<evidence type="ECO:0000256" key="3">
    <source>
        <dbReference type="ARBA" id="ARBA00012438"/>
    </source>
</evidence>
<evidence type="ECO:0000256" key="10">
    <source>
        <dbReference type="ARBA" id="ARBA00023012"/>
    </source>
</evidence>
<dbReference type="EMBL" id="QVER01000001">
    <property type="protein sequence ID" value="RGB93815.1"/>
    <property type="molecule type" value="Genomic_DNA"/>
</dbReference>
<dbReference type="InterPro" id="IPR001789">
    <property type="entry name" value="Sig_transdc_resp-reg_receiver"/>
</dbReference>
<dbReference type="CDD" id="cd00082">
    <property type="entry name" value="HisKA"/>
    <property type="match status" value="1"/>
</dbReference>
<evidence type="ECO:0000256" key="13">
    <source>
        <dbReference type="PROSITE-ProRule" id="PRU00169"/>
    </source>
</evidence>
<comment type="subcellular location">
    <subcellularLocation>
        <location evidence="2">Membrane</location>
    </subcellularLocation>
</comment>
<feature type="domain" description="CHASE" evidence="17">
    <location>
        <begin position="108"/>
        <end position="195"/>
    </location>
</feature>
<dbReference type="PROSITE" id="PS50109">
    <property type="entry name" value="HIS_KIN"/>
    <property type="match status" value="1"/>
</dbReference>
<evidence type="ECO:0000256" key="4">
    <source>
        <dbReference type="ARBA" id="ARBA00018672"/>
    </source>
</evidence>
<dbReference type="AlphaFoldDB" id="A0A3E2UC90"/>
<feature type="domain" description="Response regulatory" evidence="16">
    <location>
        <begin position="562"/>
        <end position="682"/>
    </location>
</feature>
<dbReference type="InterPro" id="IPR036097">
    <property type="entry name" value="HisK_dim/P_sf"/>
</dbReference>
<evidence type="ECO:0000256" key="5">
    <source>
        <dbReference type="ARBA" id="ARBA00022553"/>
    </source>
</evidence>
<dbReference type="InterPro" id="IPR042240">
    <property type="entry name" value="CHASE_sf"/>
</dbReference>
<evidence type="ECO:0000256" key="9">
    <source>
        <dbReference type="ARBA" id="ARBA00022989"/>
    </source>
</evidence>
<proteinExistence type="predicted"/>
<evidence type="ECO:0000313" key="18">
    <source>
        <dbReference type="EMBL" id="RGB93815.1"/>
    </source>
</evidence>
<comment type="function">
    <text evidence="12">May play the central regulatory role in sporulation. It may be an element of the effector pathway responsible for the activation of sporulation genes in response to nutritional stress. Spo0A may act in concert with spo0H (a sigma factor) to control the expression of some genes that are critical to the sporulation process.</text>
</comment>
<dbReference type="InterPro" id="IPR003661">
    <property type="entry name" value="HisK_dim/P_dom"/>
</dbReference>
<reference evidence="18 19" key="1">
    <citation type="submission" date="2018-08" db="EMBL/GenBank/DDBJ databases">
        <title>A genome reference for cultivated species of the human gut microbiota.</title>
        <authorList>
            <person name="Zou Y."/>
            <person name="Xue W."/>
            <person name="Luo G."/>
        </authorList>
    </citation>
    <scope>NUCLEOTIDE SEQUENCE [LARGE SCALE GENOMIC DNA]</scope>
    <source>
        <strain evidence="18 19">AF32-8AC</strain>
    </source>
</reference>
<dbReference type="SMART" id="SM00388">
    <property type="entry name" value="HisKA"/>
    <property type="match status" value="1"/>
</dbReference>
<dbReference type="SUPFAM" id="SSF55874">
    <property type="entry name" value="ATPase domain of HSP90 chaperone/DNA topoisomerase II/histidine kinase"/>
    <property type="match status" value="1"/>
</dbReference>
<dbReference type="InterPro" id="IPR005467">
    <property type="entry name" value="His_kinase_dom"/>
</dbReference>
<dbReference type="GO" id="GO:0009927">
    <property type="term" value="F:histidine phosphotransfer kinase activity"/>
    <property type="evidence" value="ECO:0007669"/>
    <property type="project" value="TreeGrafter"/>
</dbReference>
<dbReference type="CDD" id="cd00075">
    <property type="entry name" value="HATPase"/>
    <property type="match status" value="1"/>
</dbReference>
<comment type="caution">
    <text evidence="18">The sequence shown here is derived from an EMBL/GenBank/DDBJ whole genome shotgun (WGS) entry which is preliminary data.</text>
</comment>
<keyword evidence="8" id="KW-0418">Kinase</keyword>
<evidence type="ECO:0000259" key="16">
    <source>
        <dbReference type="PROSITE" id="PS50110"/>
    </source>
</evidence>
<evidence type="ECO:0000313" key="19">
    <source>
        <dbReference type="Proteomes" id="UP000260991"/>
    </source>
</evidence>
<keyword evidence="7 14" id="KW-0812">Transmembrane</keyword>
<dbReference type="PROSITE" id="PS50110">
    <property type="entry name" value="RESPONSE_REGULATORY"/>
    <property type="match status" value="1"/>
</dbReference>
<evidence type="ECO:0000256" key="14">
    <source>
        <dbReference type="SAM" id="Phobius"/>
    </source>
</evidence>
<keyword evidence="11 14" id="KW-0472">Membrane</keyword>
<dbReference type="InterPro" id="IPR004358">
    <property type="entry name" value="Sig_transdc_His_kin-like_C"/>
</dbReference>